<accession>A0ABU4GIB3</accession>
<gene>
    <name evidence="2" type="ORF">RZO55_07160</name>
</gene>
<evidence type="ECO:0000313" key="2">
    <source>
        <dbReference type="EMBL" id="MDW2797354.1"/>
    </source>
</evidence>
<dbReference type="PANTHER" id="PTHR43441:SF11">
    <property type="entry name" value="RIBOSOMAL-PROTEIN-SERINE ACETYLTRANSFERASE"/>
    <property type="match status" value="1"/>
</dbReference>
<evidence type="ECO:0000259" key="1">
    <source>
        <dbReference type="PROSITE" id="PS51186"/>
    </source>
</evidence>
<evidence type="ECO:0000313" key="3">
    <source>
        <dbReference type="Proteomes" id="UP001276854"/>
    </source>
</evidence>
<dbReference type="PROSITE" id="PS51186">
    <property type="entry name" value="GNAT"/>
    <property type="match status" value="1"/>
</dbReference>
<protein>
    <submittedName>
        <fullName evidence="2">GNAT family protein</fullName>
        <ecNumber evidence="2">2.-.-.-</ecNumber>
    </submittedName>
</protein>
<keyword evidence="3" id="KW-1185">Reference proteome</keyword>
<dbReference type="PANTHER" id="PTHR43441">
    <property type="entry name" value="RIBOSOMAL-PROTEIN-SERINE ACETYLTRANSFERASE"/>
    <property type="match status" value="1"/>
</dbReference>
<dbReference type="GO" id="GO:0016740">
    <property type="term" value="F:transferase activity"/>
    <property type="evidence" value="ECO:0007669"/>
    <property type="project" value="UniProtKB-KW"/>
</dbReference>
<dbReference type="InterPro" id="IPR016181">
    <property type="entry name" value="Acyl_CoA_acyltransferase"/>
</dbReference>
<dbReference type="InterPro" id="IPR000182">
    <property type="entry name" value="GNAT_dom"/>
</dbReference>
<dbReference type="Pfam" id="PF13302">
    <property type="entry name" value="Acetyltransf_3"/>
    <property type="match status" value="1"/>
</dbReference>
<reference evidence="2 3" key="1">
    <citation type="submission" date="2023-10" db="EMBL/GenBank/DDBJ databases">
        <title>A novel Glycoside Hydrolase 43-Like Enzyme from Clostrdium boliviensis is an Endo-xylanase, and a Candidate for Xylooligosaccharides Production from Different Xylan Substrates.</title>
        <authorList>
            <person name="Alvarez M.T."/>
            <person name="Rocabado-Villegas L.R."/>
            <person name="Salas-Veizaga D.M."/>
            <person name="Linares-Pasten J.A."/>
            <person name="Gudmundsdottir E.E."/>
            <person name="Hreggvidsson G.O."/>
            <person name="Adlercreutz P."/>
            <person name="Nordberg Karlsson E."/>
        </authorList>
    </citation>
    <scope>NUCLEOTIDE SEQUENCE [LARGE SCALE GENOMIC DNA]</scope>
    <source>
        <strain evidence="2 3">E-1</strain>
    </source>
</reference>
<feature type="domain" description="N-acetyltransferase" evidence="1">
    <location>
        <begin position="27"/>
        <end position="169"/>
    </location>
</feature>
<dbReference type="EMBL" id="JAWONS010000109">
    <property type="protein sequence ID" value="MDW2797354.1"/>
    <property type="molecule type" value="Genomic_DNA"/>
</dbReference>
<comment type="caution">
    <text evidence="2">The sequence shown here is derived from an EMBL/GenBank/DDBJ whole genome shotgun (WGS) entry which is preliminary data.</text>
</comment>
<dbReference type="InterPro" id="IPR051908">
    <property type="entry name" value="Ribosomal_N-acetyltransferase"/>
</dbReference>
<dbReference type="Proteomes" id="UP001276854">
    <property type="component" value="Unassembled WGS sequence"/>
</dbReference>
<sequence>MKDIIYNVVPIITKRLYINEITVDDLIQIRTETKYEDMYKMTCRPIMNREGPELVEFYKNIIKKENGFIFSINKKEGGLVGKISFNDYNPRNRSLELGYYEIPRFRKNGYMDEALTNLLDIFFEKIKINKIYAQTASFNEESIRLLENMNFSKDGALRNHHELEGKFYDDYIFSMLSNEWQCFKSATGI</sequence>
<name>A0ABU4GIB3_9CLOT</name>
<keyword evidence="2" id="KW-0808">Transferase</keyword>
<dbReference type="EC" id="2.-.-.-" evidence="2"/>
<organism evidence="2 3">
    <name type="scientific">Clostridium boliviensis</name>
    <dbReference type="NCBI Taxonomy" id="318465"/>
    <lineage>
        <taxon>Bacteria</taxon>
        <taxon>Bacillati</taxon>
        <taxon>Bacillota</taxon>
        <taxon>Clostridia</taxon>
        <taxon>Eubacteriales</taxon>
        <taxon>Clostridiaceae</taxon>
        <taxon>Clostridium</taxon>
    </lineage>
</organism>
<dbReference type="SUPFAM" id="SSF55729">
    <property type="entry name" value="Acyl-CoA N-acyltransferases (Nat)"/>
    <property type="match status" value="1"/>
</dbReference>
<proteinExistence type="predicted"/>
<dbReference type="RefSeq" id="WP_318063605.1">
    <property type="nucleotide sequence ID" value="NZ_JAWONS010000109.1"/>
</dbReference>
<dbReference type="Gene3D" id="3.40.630.30">
    <property type="match status" value="1"/>
</dbReference>